<dbReference type="OrthoDB" id="2011998at2759"/>
<sequence>MVKEKPNSTRTYDEEGFRRRAACLCVRDKDEKEILLVTSSRAGDRWIVPGGGLEPNEDPSAAAIRETIEEAGVKGVLRRCLGTFENLERKHRTSVFIMQVTEELEEWEDSQSRKRNWFAIEEALKLLAIHKPVQTTYVKLLVKNDSLLSSS</sequence>
<dbReference type="GO" id="GO:1901907">
    <property type="term" value="P:diadenosine pentaphosphate catabolic process"/>
    <property type="evidence" value="ECO:0007669"/>
    <property type="project" value="TreeGrafter"/>
</dbReference>
<dbReference type="Gene3D" id="3.90.79.10">
    <property type="entry name" value="Nucleoside Triphosphate Pyrophosphohydrolase"/>
    <property type="match status" value="1"/>
</dbReference>
<dbReference type="InterPro" id="IPR015797">
    <property type="entry name" value="NUDIX_hydrolase-like_dom_sf"/>
</dbReference>
<evidence type="ECO:0000256" key="3">
    <source>
        <dbReference type="ARBA" id="ARBA00008266"/>
    </source>
</evidence>
<evidence type="ECO:0000256" key="7">
    <source>
        <dbReference type="ARBA" id="ARBA00022801"/>
    </source>
</evidence>
<dbReference type="AlphaFoldDB" id="A0A7R9KBY6"/>
<dbReference type="GO" id="GO:0000298">
    <property type="term" value="F:endopolyphosphatase activity"/>
    <property type="evidence" value="ECO:0007669"/>
    <property type="project" value="TreeGrafter"/>
</dbReference>
<dbReference type="PANTHER" id="PTHR12629:SF0">
    <property type="entry name" value="DIPHOSPHOINOSITOL-POLYPHOSPHATE DIPHOSPHATASE"/>
    <property type="match status" value="1"/>
</dbReference>
<dbReference type="InterPro" id="IPR047198">
    <property type="entry name" value="DDP-like_NUDIX"/>
</dbReference>
<evidence type="ECO:0000256" key="8">
    <source>
        <dbReference type="ARBA" id="ARBA00022842"/>
    </source>
</evidence>
<dbReference type="GO" id="GO:0034432">
    <property type="term" value="F:bis(5'-adenosyl)-pentaphosphatase activity"/>
    <property type="evidence" value="ECO:0007669"/>
    <property type="project" value="TreeGrafter"/>
</dbReference>
<dbReference type="GO" id="GO:0071543">
    <property type="term" value="P:diphosphoinositol polyphosphate metabolic process"/>
    <property type="evidence" value="ECO:0007669"/>
    <property type="project" value="TreeGrafter"/>
</dbReference>
<dbReference type="FunFam" id="3.90.79.10:FF:000002">
    <property type="entry name" value="diphosphoinositol polyphosphate phosphohydrolase 1"/>
    <property type="match status" value="1"/>
</dbReference>
<reference evidence="11" key="1">
    <citation type="submission" date="2020-11" db="EMBL/GenBank/DDBJ databases">
        <authorList>
            <person name="Tran Van P."/>
        </authorList>
    </citation>
    <scope>NUCLEOTIDE SEQUENCE</scope>
</reference>
<gene>
    <name evidence="11" type="ORF">OSB1V03_LOCUS558</name>
</gene>
<dbReference type="GO" id="GO:0008486">
    <property type="term" value="F:diphosphoinositol-polyphosphate diphosphatase activity"/>
    <property type="evidence" value="ECO:0007669"/>
    <property type="project" value="UniProtKB-EC"/>
</dbReference>
<organism evidence="11">
    <name type="scientific">Medioppia subpectinata</name>
    <dbReference type="NCBI Taxonomy" id="1979941"/>
    <lineage>
        <taxon>Eukaryota</taxon>
        <taxon>Metazoa</taxon>
        <taxon>Ecdysozoa</taxon>
        <taxon>Arthropoda</taxon>
        <taxon>Chelicerata</taxon>
        <taxon>Arachnida</taxon>
        <taxon>Acari</taxon>
        <taxon>Acariformes</taxon>
        <taxon>Sarcoptiformes</taxon>
        <taxon>Oribatida</taxon>
        <taxon>Brachypylina</taxon>
        <taxon>Oppioidea</taxon>
        <taxon>Oppiidae</taxon>
        <taxon>Medioppia</taxon>
    </lineage>
</organism>
<protein>
    <recommendedName>
        <fullName evidence="4">diphosphoinositol-polyphosphate diphosphatase</fullName>
        <ecNumber evidence="4">3.6.1.52</ecNumber>
    </recommendedName>
</protein>
<comment type="similarity">
    <text evidence="3">Belongs to the Nudix hydrolase family. DIPP subfamily.</text>
</comment>
<comment type="catalytic activity">
    <reaction evidence="9">
        <text>diphospho-myo-inositol polyphosphate + H2O = myo-inositol polyphosphate + phosphate.</text>
        <dbReference type="EC" id="3.6.1.52"/>
    </reaction>
</comment>
<keyword evidence="6" id="KW-0479">Metal-binding</keyword>
<evidence type="ECO:0000313" key="11">
    <source>
        <dbReference type="EMBL" id="CAD7620062.1"/>
    </source>
</evidence>
<feature type="domain" description="Nudix hydrolase" evidence="10">
    <location>
        <begin position="17"/>
        <end position="140"/>
    </location>
</feature>
<dbReference type="Pfam" id="PF00293">
    <property type="entry name" value="NUDIX"/>
    <property type="match status" value="1"/>
</dbReference>
<dbReference type="GO" id="GO:0005634">
    <property type="term" value="C:nucleus"/>
    <property type="evidence" value="ECO:0007669"/>
    <property type="project" value="TreeGrafter"/>
</dbReference>
<dbReference type="PROSITE" id="PS51462">
    <property type="entry name" value="NUDIX"/>
    <property type="match status" value="1"/>
</dbReference>
<name>A0A7R9KBY6_9ACAR</name>
<dbReference type="InterPro" id="IPR020084">
    <property type="entry name" value="NUDIX_hydrolase_CS"/>
</dbReference>
<dbReference type="SUPFAM" id="SSF55811">
    <property type="entry name" value="Nudix"/>
    <property type="match status" value="1"/>
</dbReference>
<proteinExistence type="inferred from homology"/>
<dbReference type="CDD" id="cd04666">
    <property type="entry name" value="NUDIX_DIPP2_like_Nudt4"/>
    <property type="match status" value="1"/>
</dbReference>
<dbReference type="GO" id="GO:0034431">
    <property type="term" value="F:bis(5'-adenosyl)-hexaphosphatase activity"/>
    <property type="evidence" value="ECO:0007669"/>
    <property type="project" value="TreeGrafter"/>
</dbReference>
<dbReference type="PANTHER" id="PTHR12629">
    <property type="entry name" value="DIPHOSPHOINOSITOL POLYPHOSPHATE PHOSPHOHYDROLASE"/>
    <property type="match status" value="1"/>
</dbReference>
<evidence type="ECO:0000256" key="1">
    <source>
        <dbReference type="ARBA" id="ARBA00001946"/>
    </source>
</evidence>
<dbReference type="GO" id="GO:1901909">
    <property type="term" value="P:diadenosine hexaphosphate catabolic process"/>
    <property type="evidence" value="ECO:0007669"/>
    <property type="project" value="TreeGrafter"/>
</dbReference>
<accession>A0A7R9KBY6</accession>
<keyword evidence="8" id="KW-0460">Magnesium</keyword>
<evidence type="ECO:0000256" key="6">
    <source>
        <dbReference type="ARBA" id="ARBA00022723"/>
    </source>
</evidence>
<dbReference type="EMBL" id="OC854689">
    <property type="protein sequence ID" value="CAD7620062.1"/>
    <property type="molecule type" value="Genomic_DNA"/>
</dbReference>
<evidence type="ECO:0000259" key="10">
    <source>
        <dbReference type="PROSITE" id="PS51462"/>
    </source>
</evidence>
<comment type="cofactor">
    <cofactor evidence="1">
        <name>Mg(2+)</name>
        <dbReference type="ChEBI" id="CHEBI:18420"/>
    </cofactor>
</comment>
<evidence type="ECO:0000256" key="4">
    <source>
        <dbReference type="ARBA" id="ARBA00012527"/>
    </source>
</evidence>
<keyword evidence="5" id="KW-0963">Cytoplasm</keyword>
<dbReference type="InterPro" id="IPR000086">
    <property type="entry name" value="NUDIX_hydrolase_dom"/>
</dbReference>
<keyword evidence="7" id="KW-0378">Hydrolase</keyword>
<evidence type="ECO:0000256" key="2">
    <source>
        <dbReference type="ARBA" id="ARBA00004496"/>
    </source>
</evidence>
<dbReference type="PROSITE" id="PS00893">
    <property type="entry name" value="NUDIX_BOX"/>
    <property type="match status" value="1"/>
</dbReference>
<dbReference type="GO" id="GO:1901911">
    <property type="term" value="P:adenosine 5'-(hexahydrogen pentaphosphate) catabolic process"/>
    <property type="evidence" value="ECO:0007669"/>
    <property type="project" value="TreeGrafter"/>
</dbReference>
<evidence type="ECO:0000313" key="12">
    <source>
        <dbReference type="Proteomes" id="UP000759131"/>
    </source>
</evidence>
<keyword evidence="12" id="KW-1185">Reference proteome</keyword>
<dbReference type="Proteomes" id="UP000759131">
    <property type="component" value="Unassembled WGS sequence"/>
</dbReference>
<evidence type="ECO:0000256" key="9">
    <source>
        <dbReference type="ARBA" id="ARBA00033994"/>
    </source>
</evidence>
<dbReference type="GO" id="GO:0046872">
    <property type="term" value="F:metal ion binding"/>
    <property type="evidence" value="ECO:0007669"/>
    <property type="project" value="UniProtKB-KW"/>
</dbReference>
<dbReference type="EC" id="3.6.1.52" evidence="4"/>
<dbReference type="GO" id="GO:0005737">
    <property type="term" value="C:cytoplasm"/>
    <property type="evidence" value="ECO:0007669"/>
    <property type="project" value="UniProtKB-SubCell"/>
</dbReference>
<comment type="subcellular location">
    <subcellularLocation>
        <location evidence="2">Cytoplasm</location>
    </subcellularLocation>
</comment>
<dbReference type="EMBL" id="CAJPIZ010000114">
    <property type="protein sequence ID" value="CAG2100492.1"/>
    <property type="molecule type" value="Genomic_DNA"/>
</dbReference>
<evidence type="ECO:0000256" key="5">
    <source>
        <dbReference type="ARBA" id="ARBA00022490"/>
    </source>
</evidence>